<dbReference type="Gene3D" id="1.10.357.10">
    <property type="entry name" value="Tetracycline Repressor, domain 2"/>
    <property type="match status" value="1"/>
</dbReference>
<organism evidence="6 7">
    <name type="scientific">Cupriavidus basilensis</name>
    <dbReference type="NCBI Taxonomy" id="68895"/>
    <lineage>
        <taxon>Bacteria</taxon>
        <taxon>Pseudomonadati</taxon>
        <taxon>Pseudomonadota</taxon>
        <taxon>Betaproteobacteria</taxon>
        <taxon>Burkholderiales</taxon>
        <taxon>Burkholderiaceae</taxon>
        <taxon>Cupriavidus</taxon>
    </lineage>
</organism>
<feature type="domain" description="HTH tetR-type" evidence="5">
    <location>
        <begin position="9"/>
        <end position="69"/>
    </location>
</feature>
<dbReference type="InterPro" id="IPR009057">
    <property type="entry name" value="Homeodomain-like_sf"/>
</dbReference>
<dbReference type="PROSITE" id="PS50977">
    <property type="entry name" value="HTH_TETR_2"/>
    <property type="match status" value="1"/>
</dbReference>
<dbReference type="InterPro" id="IPR001647">
    <property type="entry name" value="HTH_TetR"/>
</dbReference>
<dbReference type="EMBL" id="JARJLM010000536">
    <property type="protein sequence ID" value="MDF3837796.1"/>
    <property type="molecule type" value="Genomic_DNA"/>
</dbReference>
<keyword evidence="7" id="KW-1185">Reference proteome</keyword>
<proteinExistence type="predicted"/>
<dbReference type="PANTHER" id="PTHR47506">
    <property type="entry name" value="TRANSCRIPTIONAL REGULATORY PROTEIN"/>
    <property type="match status" value="1"/>
</dbReference>
<protein>
    <submittedName>
        <fullName evidence="6">TetR/AcrR family transcriptional regulator</fullName>
    </submittedName>
</protein>
<evidence type="ECO:0000256" key="4">
    <source>
        <dbReference type="PROSITE-ProRule" id="PRU00335"/>
    </source>
</evidence>
<evidence type="ECO:0000259" key="5">
    <source>
        <dbReference type="PROSITE" id="PS50977"/>
    </source>
</evidence>
<keyword evidence="2 4" id="KW-0238">DNA-binding</keyword>
<evidence type="ECO:0000256" key="1">
    <source>
        <dbReference type="ARBA" id="ARBA00023015"/>
    </source>
</evidence>
<evidence type="ECO:0000313" key="7">
    <source>
        <dbReference type="Proteomes" id="UP001216674"/>
    </source>
</evidence>
<dbReference type="InterPro" id="IPR036271">
    <property type="entry name" value="Tet_transcr_reg_TetR-rel_C_sf"/>
</dbReference>
<sequence length="192" mass="20629">MRYSASHKAATRQRVLEAGGALVKREGFATTGVDQLMSAAGMTGGAFYSHFESKQALLREVIGRELERSRELLLADGEEDGAWLANMLDRYLTMGHVRHPETGCPLPSLAAEIARADLDTRRACEEGMVAIQRDIAARLDSGAEAWGLISQCVGALVLARTVASDEVARGILAGARRMLEARFGGDASREAV</sequence>
<feature type="DNA-binding region" description="H-T-H motif" evidence="4">
    <location>
        <begin position="32"/>
        <end position="51"/>
    </location>
</feature>
<evidence type="ECO:0000256" key="2">
    <source>
        <dbReference type="ARBA" id="ARBA00023125"/>
    </source>
</evidence>
<dbReference type="Gene3D" id="1.10.10.60">
    <property type="entry name" value="Homeodomain-like"/>
    <property type="match status" value="1"/>
</dbReference>
<name>A0ABT6AYV1_9BURK</name>
<gene>
    <name evidence="6" type="ORF">P3W85_33405</name>
</gene>
<dbReference type="Proteomes" id="UP001216674">
    <property type="component" value="Unassembled WGS sequence"/>
</dbReference>
<evidence type="ECO:0000313" key="6">
    <source>
        <dbReference type="EMBL" id="MDF3837796.1"/>
    </source>
</evidence>
<keyword evidence="3" id="KW-0804">Transcription</keyword>
<dbReference type="PRINTS" id="PR00455">
    <property type="entry name" value="HTHTETR"/>
</dbReference>
<dbReference type="Pfam" id="PF00440">
    <property type="entry name" value="TetR_N"/>
    <property type="match status" value="1"/>
</dbReference>
<comment type="caution">
    <text evidence="6">The sequence shown here is derived from an EMBL/GenBank/DDBJ whole genome shotgun (WGS) entry which is preliminary data.</text>
</comment>
<reference evidence="6 7" key="1">
    <citation type="submission" date="2023-03" db="EMBL/GenBank/DDBJ databases">
        <title>Draft assemblies of triclosan tolerant bacteria isolated from returned activated sludge.</title>
        <authorList>
            <person name="Van Hamelsveld S."/>
        </authorList>
    </citation>
    <scope>NUCLEOTIDE SEQUENCE [LARGE SCALE GENOMIC DNA]</scope>
    <source>
        <strain evidence="6 7">GW210010_S58</strain>
    </source>
</reference>
<dbReference type="RefSeq" id="WP_276267905.1">
    <property type="nucleotide sequence ID" value="NZ_JARJLM010000536.1"/>
</dbReference>
<keyword evidence="1" id="KW-0805">Transcription regulation</keyword>
<dbReference type="PANTHER" id="PTHR47506:SF7">
    <property type="entry name" value="TRANSCRIPTIONAL REGULATORY PROTEIN"/>
    <property type="match status" value="1"/>
</dbReference>
<accession>A0ABT6AYV1</accession>
<dbReference type="SUPFAM" id="SSF46689">
    <property type="entry name" value="Homeodomain-like"/>
    <property type="match status" value="1"/>
</dbReference>
<dbReference type="SUPFAM" id="SSF48498">
    <property type="entry name" value="Tetracyclin repressor-like, C-terminal domain"/>
    <property type="match status" value="1"/>
</dbReference>
<evidence type="ECO:0000256" key="3">
    <source>
        <dbReference type="ARBA" id="ARBA00023163"/>
    </source>
</evidence>